<organism evidence="1">
    <name type="scientific">marine sediment metagenome</name>
    <dbReference type="NCBI Taxonomy" id="412755"/>
    <lineage>
        <taxon>unclassified sequences</taxon>
        <taxon>metagenomes</taxon>
        <taxon>ecological metagenomes</taxon>
    </lineage>
</organism>
<dbReference type="EMBL" id="LAZR01020138">
    <property type="protein sequence ID" value="KKL89979.1"/>
    <property type="molecule type" value="Genomic_DNA"/>
</dbReference>
<feature type="non-terminal residue" evidence="1">
    <location>
        <position position="27"/>
    </location>
</feature>
<protein>
    <submittedName>
        <fullName evidence="1">Uncharacterized protein</fullName>
    </submittedName>
</protein>
<proteinExistence type="predicted"/>
<reference evidence="1" key="1">
    <citation type="journal article" date="2015" name="Nature">
        <title>Complex archaea that bridge the gap between prokaryotes and eukaryotes.</title>
        <authorList>
            <person name="Spang A."/>
            <person name="Saw J.H."/>
            <person name="Jorgensen S.L."/>
            <person name="Zaremba-Niedzwiedzka K."/>
            <person name="Martijn J."/>
            <person name="Lind A.E."/>
            <person name="van Eijk R."/>
            <person name="Schleper C."/>
            <person name="Guy L."/>
            <person name="Ettema T.J."/>
        </authorList>
    </citation>
    <scope>NUCLEOTIDE SEQUENCE</scope>
</reference>
<comment type="caution">
    <text evidence="1">The sequence shown here is derived from an EMBL/GenBank/DDBJ whole genome shotgun (WGS) entry which is preliminary data.</text>
</comment>
<dbReference type="AlphaFoldDB" id="A0A0F9FU60"/>
<accession>A0A0F9FU60</accession>
<evidence type="ECO:0000313" key="1">
    <source>
        <dbReference type="EMBL" id="KKL89979.1"/>
    </source>
</evidence>
<sequence>MAKINILNEKKFERLQSSIRWSNQQLA</sequence>
<name>A0A0F9FU60_9ZZZZ</name>
<gene>
    <name evidence="1" type="ORF">LCGC14_1909310</name>
</gene>